<dbReference type="PANTHER" id="PTHR32089">
    <property type="entry name" value="METHYL-ACCEPTING CHEMOTAXIS PROTEIN MCPB"/>
    <property type="match status" value="1"/>
</dbReference>
<dbReference type="GO" id="GO:0004888">
    <property type="term" value="F:transmembrane signaling receptor activity"/>
    <property type="evidence" value="ECO:0007669"/>
    <property type="project" value="InterPro"/>
</dbReference>
<dbReference type="InterPro" id="IPR004089">
    <property type="entry name" value="MCPsignal_dom"/>
</dbReference>
<dbReference type="SUPFAM" id="SSF58104">
    <property type="entry name" value="Methyl-accepting chemotaxis protein (MCP) signaling domain"/>
    <property type="match status" value="1"/>
</dbReference>
<comment type="similarity">
    <text evidence="2">Belongs to the methyl-accepting chemotaxis (MCP) protein family.</text>
</comment>
<organism evidence="7 8">
    <name type="scientific">Noviherbaspirillum galbum</name>
    <dbReference type="NCBI Taxonomy" id="2709383"/>
    <lineage>
        <taxon>Bacteria</taxon>
        <taxon>Pseudomonadati</taxon>
        <taxon>Pseudomonadota</taxon>
        <taxon>Betaproteobacteria</taxon>
        <taxon>Burkholderiales</taxon>
        <taxon>Oxalobacteraceae</taxon>
        <taxon>Noviherbaspirillum</taxon>
    </lineage>
</organism>
<evidence type="ECO:0000256" key="3">
    <source>
        <dbReference type="PROSITE-ProRule" id="PRU00284"/>
    </source>
</evidence>
<name>A0A6B3SND1_9BURK</name>
<comment type="caution">
    <text evidence="7">The sequence shown here is derived from an EMBL/GenBank/DDBJ whole genome shotgun (WGS) entry which is preliminary data.</text>
</comment>
<dbReference type="Gene3D" id="1.10.287.950">
    <property type="entry name" value="Methyl-accepting chemotaxis protein"/>
    <property type="match status" value="1"/>
</dbReference>
<evidence type="ECO:0000256" key="4">
    <source>
        <dbReference type="SAM" id="Coils"/>
    </source>
</evidence>
<keyword evidence="8" id="KW-1185">Reference proteome</keyword>
<evidence type="ECO:0000313" key="8">
    <source>
        <dbReference type="Proteomes" id="UP000482155"/>
    </source>
</evidence>
<sequence>MKIAQRFSVCLGQPLYCASLITRSRAEMKLTPQRSLARFGTSGLLFLVVLCSALILYRIEFDAVVGIALVLNGFCAVAAAWHVRRVERRFAACRQRLQDLRLASQPGERLQDLMPSLLPLWSRHVDTVKQQTESAVSQLIESFGSMVREFDKAGFGGVSGEESAKAAETTVTLLNICKKELGPVIHTLEQMIGSKDELLENIRKLTNATSEMEKMAENVGSIAAQTNLLAINAAIEAARVGVHGRGFAVVAAEVRKLALLSAETGKQISLRVKEVSSSAKMTLEAADRASEKDRSSLANSGNVVRDVLSHVEVLGDSAENMRHHGSVIRNDVENLLITLQYQDRVSQILSAVSNDMEKLQQTLDGNAIPDLPDSDQWLQELQGSYTMRDQFMNHHPSLVHDKDGSELTYF</sequence>
<dbReference type="AlphaFoldDB" id="A0A6B3SND1"/>
<gene>
    <name evidence="7" type="ORF">G3574_14640</name>
</gene>
<keyword evidence="5" id="KW-1133">Transmembrane helix</keyword>
<keyword evidence="5" id="KW-0472">Membrane</keyword>
<reference evidence="7 8" key="1">
    <citation type="submission" date="2020-02" db="EMBL/GenBank/DDBJ databases">
        <authorList>
            <person name="Kim M.K."/>
        </authorList>
    </citation>
    <scope>NUCLEOTIDE SEQUENCE [LARGE SCALE GENOMIC DNA]</scope>
    <source>
        <strain evidence="7 8">17J57-3</strain>
    </source>
</reference>
<dbReference type="GO" id="GO:0007165">
    <property type="term" value="P:signal transduction"/>
    <property type="evidence" value="ECO:0007669"/>
    <property type="project" value="UniProtKB-KW"/>
</dbReference>
<feature type="domain" description="Methyl-accepting transducer" evidence="6">
    <location>
        <begin position="159"/>
        <end position="357"/>
    </location>
</feature>
<dbReference type="Pfam" id="PF00015">
    <property type="entry name" value="MCPsignal"/>
    <property type="match status" value="1"/>
</dbReference>
<accession>A0A6B3SND1</accession>
<evidence type="ECO:0000256" key="1">
    <source>
        <dbReference type="ARBA" id="ARBA00023224"/>
    </source>
</evidence>
<dbReference type="PRINTS" id="PR00260">
    <property type="entry name" value="CHEMTRNSDUCR"/>
</dbReference>
<proteinExistence type="inferred from homology"/>
<evidence type="ECO:0000256" key="2">
    <source>
        <dbReference type="ARBA" id="ARBA00029447"/>
    </source>
</evidence>
<feature type="coiled-coil region" evidence="4">
    <location>
        <begin position="188"/>
        <end position="215"/>
    </location>
</feature>
<feature type="transmembrane region" description="Helical" evidence="5">
    <location>
        <begin position="63"/>
        <end position="81"/>
    </location>
</feature>
<keyword evidence="4" id="KW-0175">Coiled coil</keyword>
<evidence type="ECO:0000259" key="6">
    <source>
        <dbReference type="PROSITE" id="PS50111"/>
    </source>
</evidence>
<keyword evidence="5" id="KW-0812">Transmembrane</keyword>
<dbReference type="SMART" id="SM00283">
    <property type="entry name" value="MA"/>
    <property type="match status" value="1"/>
</dbReference>
<dbReference type="GO" id="GO:0006935">
    <property type="term" value="P:chemotaxis"/>
    <property type="evidence" value="ECO:0007669"/>
    <property type="project" value="InterPro"/>
</dbReference>
<keyword evidence="1 3" id="KW-0807">Transducer</keyword>
<evidence type="ECO:0000256" key="5">
    <source>
        <dbReference type="SAM" id="Phobius"/>
    </source>
</evidence>
<dbReference type="InterPro" id="IPR004090">
    <property type="entry name" value="Chemotax_Me-accpt_rcpt"/>
</dbReference>
<evidence type="ECO:0000313" key="7">
    <source>
        <dbReference type="EMBL" id="NEX62324.1"/>
    </source>
</evidence>
<dbReference type="EMBL" id="JAAIVB010000048">
    <property type="protein sequence ID" value="NEX62324.1"/>
    <property type="molecule type" value="Genomic_DNA"/>
</dbReference>
<protein>
    <recommendedName>
        <fullName evidence="6">Methyl-accepting transducer domain-containing protein</fullName>
    </recommendedName>
</protein>
<dbReference type="PANTHER" id="PTHR32089:SF112">
    <property type="entry name" value="LYSOZYME-LIKE PROTEIN-RELATED"/>
    <property type="match status" value="1"/>
</dbReference>
<dbReference type="GO" id="GO:0016020">
    <property type="term" value="C:membrane"/>
    <property type="evidence" value="ECO:0007669"/>
    <property type="project" value="InterPro"/>
</dbReference>
<dbReference type="PROSITE" id="PS50111">
    <property type="entry name" value="CHEMOTAXIS_TRANSDUC_2"/>
    <property type="match status" value="1"/>
</dbReference>
<feature type="transmembrane region" description="Helical" evidence="5">
    <location>
        <begin position="35"/>
        <end position="57"/>
    </location>
</feature>
<dbReference type="Proteomes" id="UP000482155">
    <property type="component" value="Unassembled WGS sequence"/>
</dbReference>